<protein>
    <submittedName>
        <fullName evidence="1">Uncharacterized protein</fullName>
    </submittedName>
</protein>
<dbReference type="EMBL" id="JAYMYS010000002">
    <property type="protein sequence ID" value="KAK7404886.1"/>
    <property type="molecule type" value="Genomic_DNA"/>
</dbReference>
<keyword evidence="2" id="KW-1185">Reference proteome</keyword>
<organism evidence="1 2">
    <name type="scientific">Psophocarpus tetragonolobus</name>
    <name type="common">Winged bean</name>
    <name type="synonym">Dolichos tetragonolobus</name>
    <dbReference type="NCBI Taxonomy" id="3891"/>
    <lineage>
        <taxon>Eukaryota</taxon>
        <taxon>Viridiplantae</taxon>
        <taxon>Streptophyta</taxon>
        <taxon>Embryophyta</taxon>
        <taxon>Tracheophyta</taxon>
        <taxon>Spermatophyta</taxon>
        <taxon>Magnoliopsida</taxon>
        <taxon>eudicotyledons</taxon>
        <taxon>Gunneridae</taxon>
        <taxon>Pentapetalae</taxon>
        <taxon>rosids</taxon>
        <taxon>fabids</taxon>
        <taxon>Fabales</taxon>
        <taxon>Fabaceae</taxon>
        <taxon>Papilionoideae</taxon>
        <taxon>50 kb inversion clade</taxon>
        <taxon>NPAAA clade</taxon>
        <taxon>indigoferoid/millettioid clade</taxon>
        <taxon>Phaseoleae</taxon>
        <taxon>Psophocarpus</taxon>
    </lineage>
</organism>
<proteinExistence type="predicted"/>
<gene>
    <name evidence="1" type="ORF">VNO78_05924</name>
</gene>
<dbReference type="Proteomes" id="UP001386955">
    <property type="component" value="Unassembled WGS sequence"/>
</dbReference>
<reference evidence="1 2" key="1">
    <citation type="submission" date="2024-01" db="EMBL/GenBank/DDBJ databases">
        <title>The genomes of 5 underutilized Papilionoideae crops provide insights into root nodulation and disease resistanc.</title>
        <authorList>
            <person name="Jiang F."/>
        </authorList>
    </citation>
    <scope>NUCLEOTIDE SEQUENCE [LARGE SCALE GENOMIC DNA]</scope>
    <source>
        <strain evidence="1">DUOXIRENSHENG_FW03</strain>
        <tissue evidence="1">Leaves</tissue>
    </source>
</reference>
<dbReference type="PANTHER" id="PTHR33264:SF25">
    <property type="entry name" value="PROTEIN, PUTATIVE-RELATED"/>
    <property type="match status" value="1"/>
</dbReference>
<comment type="caution">
    <text evidence="1">The sequence shown here is derived from an EMBL/GenBank/DDBJ whole genome shotgun (WGS) entry which is preliminary data.</text>
</comment>
<accession>A0AAN9XRU3</accession>
<sequence>MAHQVVFHPQPSHRHRHRGVGEMAGGAAADCAAVCCCVPCTVINLLVLAVYKVPKGLVKKAAHKRRRRLPKTNVVGDHRNDIVLLYPQTSSSIDVTEFVVGSTRLEEFLKKQTENENENENEGLEKEMWARFAGTGFWRSESQRQP</sequence>
<evidence type="ECO:0000313" key="2">
    <source>
        <dbReference type="Proteomes" id="UP001386955"/>
    </source>
</evidence>
<dbReference type="PANTHER" id="PTHR33264">
    <property type="entry name" value="EXPRESSED PROTEIN"/>
    <property type="match status" value="1"/>
</dbReference>
<evidence type="ECO:0000313" key="1">
    <source>
        <dbReference type="EMBL" id="KAK7404886.1"/>
    </source>
</evidence>
<dbReference type="AlphaFoldDB" id="A0AAN9XRU3"/>
<name>A0AAN9XRU3_PSOTE</name>